<keyword evidence="2" id="KW-1185">Reference proteome</keyword>
<reference evidence="1" key="1">
    <citation type="journal article" date="2013" name="Nature">
        <title>The genomes of four tapeworm species reveal adaptations to parasitism.</title>
        <authorList>
            <person name="Tsai I.J."/>
            <person name="Zarowiecki M."/>
            <person name="Holroyd N."/>
            <person name="Garciarrubio A."/>
            <person name="Sanchez-Flores A."/>
            <person name="Brooks K.L."/>
            <person name="Tracey A."/>
            <person name="Bobes R.J."/>
            <person name="Fragoso G."/>
            <person name="Sciutto E."/>
            <person name="Aslett M."/>
            <person name="Beasley H."/>
            <person name="Bennett H.M."/>
            <person name="Cai J."/>
            <person name="Camicia F."/>
            <person name="Clark R."/>
            <person name="Cucher M."/>
            <person name="De Silva N."/>
            <person name="Day T.A."/>
            <person name="Deplazes P."/>
            <person name="Estrada K."/>
            <person name="Fernandez C."/>
            <person name="Holland P.W."/>
            <person name="Hou J."/>
            <person name="Hu S."/>
            <person name="Huckvale T."/>
            <person name="Hung S.S."/>
            <person name="Kamenetzky L."/>
            <person name="Keane J.A."/>
            <person name="Kiss F."/>
            <person name="Koziol U."/>
            <person name="Lambert O."/>
            <person name="Liu K."/>
            <person name="Luo X."/>
            <person name="Luo Y."/>
            <person name="Macchiaroli N."/>
            <person name="Nichol S."/>
            <person name="Paps J."/>
            <person name="Parkinson J."/>
            <person name="Pouchkina-Stantcheva N."/>
            <person name="Riddiford N."/>
            <person name="Rosenzvit M."/>
            <person name="Salinas G."/>
            <person name="Wasmuth J.D."/>
            <person name="Zamanian M."/>
            <person name="Zheng Y."/>
            <person name="Cai X."/>
            <person name="Soberon X."/>
            <person name="Olson P.D."/>
            <person name="Laclette J.P."/>
            <person name="Brehm K."/>
            <person name="Berriman M."/>
            <person name="Garciarrubio A."/>
            <person name="Bobes R.J."/>
            <person name="Fragoso G."/>
            <person name="Sanchez-Flores A."/>
            <person name="Estrada K."/>
            <person name="Cevallos M.A."/>
            <person name="Morett E."/>
            <person name="Gonzalez V."/>
            <person name="Portillo T."/>
            <person name="Ochoa-Leyva A."/>
            <person name="Jose M.V."/>
            <person name="Sciutto E."/>
            <person name="Landa A."/>
            <person name="Jimenez L."/>
            <person name="Valdes V."/>
            <person name="Carrero J.C."/>
            <person name="Larralde C."/>
            <person name="Morales-Montor J."/>
            <person name="Limon-Lason J."/>
            <person name="Soberon X."/>
            <person name="Laclette J.P."/>
        </authorList>
    </citation>
    <scope>NUCLEOTIDE SEQUENCE [LARGE SCALE GENOMIC DNA]</scope>
</reference>
<protein>
    <submittedName>
        <fullName evidence="1">Expressed protein</fullName>
    </submittedName>
</protein>
<proteinExistence type="predicted"/>
<evidence type="ECO:0000313" key="1">
    <source>
        <dbReference type="EMBL" id="CDS39572.1"/>
    </source>
</evidence>
<dbReference type="EMBL" id="LN902842">
    <property type="protein sequence ID" value="CDS39572.1"/>
    <property type="molecule type" value="Genomic_DNA"/>
</dbReference>
<dbReference type="OrthoDB" id="10542318at2759"/>
<gene>
    <name evidence="1" type="ORF">EmuJ_000710700</name>
</gene>
<reference evidence="1" key="2">
    <citation type="submission" date="2015-11" db="EMBL/GenBank/DDBJ databases">
        <authorList>
            <person name="Zhang Y."/>
            <person name="Guo Z."/>
        </authorList>
    </citation>
    <scope>NUCLEOTIDE SEQUENCE</scope>
</reference>
<name>A0A068Y453_ECHMU</name>
<evidence type="ECO:0000313" key="2">
    <source>
        <dbReference type="Proteomes" id="UP000017246"/>
    </source>
</evidence>
<dbReference type="Proteomes" id="UP000017246">
    <property type="component" value="Unassembled WGS sequence"/>
</dbReference>
<sequence length="50" mass="5936">MLLRTSVRMYQIKLQHLGRAYLGASFSVNEVNYVSCNFSNRDSNKPKRRW</sequence>
<dbReference type="AlphaFoldDB" id="A0A068Y453"/>
<accession>A0A068Y453</accession>
<organism evidence="1 2">
    <name type="scientific">Echinococcus multilocularis</name>
    <name type="common">Fox tapeworm</name>
    <dbReference type="NCBI Taxonomy" id="6211"/>
    <lineage>
        <taxon>Eukaryota</taxon>
        <taxon>Metazoa</taxon>
        <taxon>Spiralia</taxon>
        <taxon>Lophotrochozoa</taxon>
        <taxon>Platyhelminthes</taxon>
        <taxon>Cestoda</taxon>
        <taxon>Eucestoda</taxon>
        <taxon>Cyclophyllidea</taxon>
        <taxon>Taeniidae</taxon>
        <taxon>Echinococcus</taxon>
    </lineage>
</organism>